<keyword evidence="5" id="KW-1185">Reference proteome</keyword>
<dbReference type="NCBIfam" id="TIGR02136">
    <property type="entry name" value="ptsS_2"/>
    <property type="match status" value="1"/>
</dbReference>
<feature type="domain" description="PBP" evidence="3">
    <location>
        <begin position="31"/>
        <end position="272"/>
    </location>
</feature>
<name>A0ABT5XGM3_9EURY</name>
<keyword evidence="2" id="KW-0732">Signal</keyword>
<dbReference type="RefSeq" id="WP_316969573.1">
    <property type="nucleotide sequence ID" value="NZ_JARFPL010000033.1"/>
</dbReference>
<dbReference type="Gene3D" id="3.40.190.10">
    <property type="entry name" value="Periplasmic binding protein-like II"/>
    <property type="match status" value="2"/>
</dbReference>
<evidence type="ECO:0000259" key="3">
    <source>
        <dbReference type="Pfam" id="PF12849"/>
    </source>
</evidence>
<dbReference type="SUPFAM" id="SSF53850">
    <property type="entry name" value="Periplasmic binding protein-like II"/>
    <property type="match status" value="1"/>
</dbReference>
<dbReference type="PANTHER" id="PTHR30570">
    <property type="entry name" value="PERIPLASMIC PHOSPHATE BINDING COMPONENT OF PHOSPHATE ABC TRANSPORTER"/>
    <property type="match status" value="1"/>
</dbReference>
<sequence length="287" mass="30241">MNRPQVRLLIAVLAIGSILIFSGCIDRDGEEASPLRAATVAVAGSTTVMPLVEACAEEWNMIQDEVRVTVTGGGSGVGIKNVAEGMADIAMASRDVKPEEIVAYGDRFVEFPVAYDAIAVVVSQGIYDAGVTDLSQEELKAIYAGEVANWKDLGGPDERIYAVAREVGSGTRDTFNGMVMGSVEAETPGVTTYHGSNAEVKTAVTRSNRAIGYVGMNYVEGGSLRAVAYQGVAPSEESIKDGSYPLSRALHLYTFGDPGPDAEKFIDFVLSDQGQDIVAESGFVPAG</sequence>
<evidence type="ECO:0000256" key="1">
    <source>
        <dbReference type="ARBA" id="ARBA00022448"/>
    </source>
</evidence>
<dbReference type="InterPro" id="IPR024370">
    <property type="entry name" value="PBP_domain"/>
</dbReference>
<proteinExistence type="predicted"/>
<gene>
    <name evidence="4" type="ORF">P0O24_09800</name>
</gene>
<evidence type="ECO:0000313" key="5">
    <source>
        <dbReference type="Proteomes" id="UP001215956"/>
    </source>
</evidence>
<dbReference type="CDD" id="cd13653">
    <property type="entry name" value="PBP2_phosphate_like_1"/>
    <property type="match status" value="1"/>
</dbReference>
<evidence type="ECO:0000313" key="4">
    <source>
        <dbReference type="EMBL" id="MDF0593872.1"/>
    </source>
</evidence>
<dbReference type="InterPro" id="IPR050811">
    <property type="entry name" value="Phosphate_ABC_transporter"/>
</dbReference>
<dbReference type="PANTHER" id="PTHR30570:SF1">
    <property type="entry name" value="PHOSPHATE-BINDING PROTEIN PSTS"/>
    <property type="match status" value="1"/>
</dbReference>
<dbReference type="Pfam" id="PF12849">
    <property type="entry name" value="PBP_like_2"/>
    <property type="match status" value="1"/>
</dbReference>
<dbReference type="EMBL" id="JARFPL010000033">
    <property type="protein sequence ID" value="MDF0593872.1"/>
    <property type="molecule type" value="Genomic_DNA"/>
</dbReference>
<keyword evidence="1" id="KW-0813">Transport</keyword>
<protein>
    <submittedName>
        <fullName evidence="4">Phosphate ABC transporter substrate-binding protein</fullName>
    </submittedName>
</protein>
<dbReference type="InterPro" id="IPR011862">
    <property type="entry name" value="Phos-bd"/>
</dbReference>
<organism evidence="4 5">
    <name type="scientific">Candidatus Methanocrinis alkalitolerans</name>
    <dbReference type="NCBI Taxonomy" id="3033395"/>
    <lineage>
        <taxon>Archaea</taxon>
        <taxon>Methanobacteriati</taxon>
        <taxon>Methanobacteriota</taxon>
        <taxon>Stenosarchaea group</taxon>
        <taxon>Methanomicrobia</taxon>
        <taxon>Methanotrichales</taxon>
        <taxon>Methanotrichaceae</taxon>
        <taxon>Methanocrinis</taxon>
    </lineage>
</organism>
<accession>A0ABT5XGM3</accession>
<evidence type="ECO:0000256" key="2">
    <source>
        <dbReference type="ARBA" id="ARBA00022729"/>
    </source>
</evidence>
<dbReference type="Proteomes" id="UP001215956">
    <property type="component" value="Unassembled WGS sequence"/>
</dbReference>
<dbReference type="PROSITE" id="PS51257">
    <property type="entry name" value="PROKAR_LIPOPROTEIN"/>
    <property type="match status" value="1"/>
</dbReference>
<reference evidence="4 5" key="1">
    <citation type="submission" date="2023-03" db="EMBL/GenBank/DDBJ databases">
        <title>Whole genome sequencing of Methanotrichaceae archaeon M04Ac.</title>
        <authorList>
            <person name="Khomyakova M.A."/>
            <person name="Merkel A.Y."/>
            <person name="Slobodkin A.I."/>
        </authorList>
    </citation>
    <scope>NUCLEOTIDE SEQUENCE [LARGE SCALE GENOMIC DNA]</scope>
    <source>
        <strain evidence="4 5">M04Ac</strain>
    </source>
</reference>
<comment type="caution">
    <text evidence="4">The sequence shown here is derived from an EMBL/GenBank/DDBJ whole genome shotgun (WGS) entry which is preliminary data.</text>
</comment>